<reference evidence="1 2" key="1">
    <citation type="journal article" date="2019" name="Nat. Ecol. Evol.">
        <title>Megaphylogeny resolves global patterns of mushroom evolution.</title>
        <authorList>
            <person name="Varga T."/>
            <person name="Krizsan K."/>
            <person name="Foldi C."/>
            <person name="Dima B."/>
            <person name="Sanchez-Garcia M."/>
            <person name="Sanchez-Ramirez S."/>
            <person name="Szollosi G.J."/>
            <person name="Szarkandi J.G."/>
            <person name="Papp V."/>
            <person name="Albert L."/>
            <person name="Andreopoulos W."/>
            <person name="Angelini C."/>
            <person name="Antonin V."/>
            <person name="Barry K.W."/>
            <person name="Bougher N.L."/>
            <person name="Buchanan P."/>
            <person name="Buyck B."/>
            <person name="Bense V."/>
            <person name="Catcheside P."/>
            <person name="Chovatia M."/>
            <person name="Cooper J."/>
            <person name="Damon W."/>
            <person name="Desjardin D."/>
            <person name="Finy P."/>
            <person name="Geml J."/>
            <person name="Haridas S."/>
            <person name="Hughes K."/>
            <person name="Justo A."/>
            <person name="Karasinski D."/>
            <person name="Kautmanova I."/>
            <person name="Kiss B."/>
            <person name="Kocsube S."/>
            <person name="Kotiranta H."/>
            <person name="LaButti K.M."/>
            <person name="Lechner B.E."/>
            <person name="Liimatainen K."/>
            <person name="Lipzen A."/>
            <person name="Lukacs Z."/>
            <person name="Mihaltcheva S."/>
            <person name="Morgado L.N."/>
            <person name="Niskanen T."/>
            <person name="Noordeloos M.E."/>
            <person name="Ohm R.A."/>
            <person name="Ortiz-Santana B."/>
            <person name="Ovrebo C."/>
            <person name="Racz N."/>
            <person name="Riley R."/>
            <person name="Savchenko A."/>
            <person name="Shiryaev A."/>
            <person name="Soop K."/>
            <person name="Spirin V."/>
            <person name="Szebenyi C."/>
            <person name="Tomsovsky M."/>
            <person name="Tulloss R.E."/>
            <person name="Uehling J."/>
            <person name="Grigoriev I.V."/>
            <person name="Vagvolgyi C."/>
            <person name="Papp T."/>
            <person name="Martin F.M."/>
            <person name="Miettinen O."/>
            <person name="Hibbett D.S."/>
            <person name="Nagy L.G."/>
        </authorList>
    </citation>
    <scope>NUCLEOTIDE SEQUENCE [LARGE SCALE GENOMIC DNA]</scope>
    <source>
        <strain evidence="1 2">CBS 962.96</strain>
    </source>
</reference>
<sequence length="228" mass="25803">MYNNSNRNSQSTQPLLTAHWRRILTLGSSGPWTKGAVCRNPREEEHKQVTDIMQSLFAQTRPGLSPFPSSTLLLTPVNQAKQLMRELSLLNFRHQLLQVDELVDESRPRASPTTTKAQLQVALANHTRSRLMLVDRVLGGSGDLSTITFVDLGIAADKWLDRVEPLPSFWKLMDSWSGTKDSIWNRGADSNISKMPSVGEEWERVLVHFYVQTHFNVIGYAPVLPRKI</sequence>
<dbReference type="AlphaFoldDB" id="A0A4S8LSK2"/>
<accession>A0A4S8LSK2</accession>
<dbReference type="Proteomes" id="UP000297245">
    <property type="component" value="Unassembled WGS sequence"/>
</dbReference>
<dbReference type="OrthoDB" id="3048359at2759"/>
<proteinExistence type="predicted"/>
<name>A0A4S8LSK2_DENBC</name>
<protein>
    <submittedName>
        <fullName evidence="1">Uncharacterized protein</fullName>
    </submittedName>
</protein>
<gene>
    <name evidence="1" type="ORF">K435DRAFT_862612</name>
</gene>
<evidence type="ECO:0000313" key="2">
    <source>
        <dbReference type="Proteomes" id="UP000297245"/>
    </source>
</evidence>
<organism evidence="1 2">
    <name type="scientific">Dendrothele bispora (strain CBS 962.96)</name>
    <dbReference type="NCBI Taxonomy" id="1314807"/>
    <lineage>
        <taxon>Eukaryota</taxon>
        <taxon>Fungi</taxon>
        <taxon>Dikarya</taxon>
        <taxon>Basidiomycota</taxon>
        <taxon>Agaricomycotina</taxon>
        <taxon>Agaricomycetes</taxon>
        <taxon>Agaricomycetidae</taxon>
        <taxon>Agaricales</taxon>
        <taxon>Agaricales incertae sedis</taxon>
        <taxon>Dendrothele</taxon>
    </lineage>
</organism>
<dbReference type="EMBL" id="ML179283">
    <property type="protein sequence ID" value="THU92291.1"/>
    <property type="molecule type" value="Genomic_DNA"/>
</dbReference>
<evidence type="ECO:0000313" key="1">
    <source>
        <dbReference type="EMBL" id="THU92291.1"/>
    </source>
</evidence>
<keyword evidence="2" id="KW-1185">Reference proteome</keyword>